<comment type="caution">
    <text evidence="1">The sequence shown here is derived from an EMBL/GenBank/DDBJ whole genome shotgun (WGS) entry which is preliminary data.</text>
</comment>
<dbReference type="PANTHER" id="PTHR47481:SF36">
    <property type="entry name" value="CCHC-TYPE DOMAIN-CONTAINING PROTEIN"/>
    <property type="match status" value="1"/>
</dbReference>
<accession>A0A2I0K7P2</accession>
<dbReference type="AlphaFoldDB" id="A0A2I0K7P2"/>
<dbReference type="EMBL" id="PGOL01000803">
    <property type="protein sequence ID" value="PKI64571.1"/>
    <property type="molecule type" value="Genomic_DNA"/>
</dbReference>
<evidence type="ECO:0000313" key="1">
    <source>
        <dbReference type="EMBL" id="PKI64571.1"/>
    </source>
</evidence>
<protein>
    <submittedName>
        <fullName evidence="1">Uncharacterized protein</fullName>
    </submittedName>
</protein>
<dbReference type="PANTHER" id="PTHR47481">
    <property type="match status" value="1"/>
</dbReference>
<name>A0A2I0K7P2_PUNGR</name>
<dbReference type="Proteomes" id="UP000233551">
    <property type="component" value="Unassembled WGS sequence"/>
</dbReference>
<dbReference type="Pfam" id="PF14223">
    <property type="entry name" value="Retrotran_gag_2"/>
    <property type="match status" value="1"/>
</dbReference>
<proteinExistence type="predicted"/>
<gene>
    <name evidence="1" type="ORF">CRG98_015003</name>
</gene>
<keyword evidence="2" id="KW-1185">Reference proteome</keyword>
<evidence type="ECO:0000313" key="2">
    <source>
        <dbReference type="Proteomes" id="UP000233551"/>
    </source>
</evidence>
<reference evidence="1 2" key="1">
    <citation type="submission" date="2017-11" db="EMBL/GenBank/DDBJ databases">
        <title>De-novo sequencing of pomegranate (Punica granatum L.) genome.</title>
        <authorList>
            <person name="Akparov Z."/>
            <person name="Amiraslanov A."/>
            <person name="Hajiyeva S."/>
            <person name="Abbasov M."/>
            <person name="Kaur K."/>
            <person name="Hamwieh A."/>
            <person name="Solovyev V."/>
            <person name="Salamov A."/>
            <person name="Braich B."/>
            <person name="Kosarev P."/>
            <person name="Mahmoud A."/>
            <person name="Hajiyev E."/>
            <person name="Babayeva S."/>
            <person name="Izzatullayeva V."/>
            <person name="Mammadov A."/>
            <person name="Mammadov A."/>
            <person name="Sharifova S."/>
            <person name="Ojaghi J."/>
            <person name="Eynullazada K."/>
            <person name="Bayramov B."/>
            <person name="Abdulazimova A."/>
            <person name="Shahmuradov I."/>
        </authorList>
    </citation>
    <scope>NUCLEOTIDE SEQUENCE [LARGE SCALE GENOMIC DNA]</scope>
    <source>
        <strain evidence="2">cv. AG2017</strain>
        <tissue evidence="1">Leaf</tissue>
    </source>
</reference>
<sequence length="182" mass="20512">MDFNYRVCGLGIEFLNQSNYWMWKSCIESYLVAEDLWGVVGGDDTIAPEDDTGTWHQVNAKAVSVLKISSISPDFFMHIARCTSASSIWETLYRLFNKDTREANADMPPLEDADAYVKGGDDLDFFGCDNYPDFEDEDWDLVLEQKETMEVDISNGAEGDKFSEIIVSSAAVEVDTCDMKFS</sequence>
<organism evidence="1 2">
    <name type="scientific">Punica granatum</name>
    <name type="common">Pomegranate</name>
    <dbReference type="NCBI Taxonomy" id="22663"/>
    <lineage>
        <taxon>Eukaryota</taxon>
        <taxon>Viridiplantae</taxon>
        <taxon>Streptophyta</taxon>
        <taxon>Embryophyta</taxon>
        <taxon>Tracheophyta</taxon>
        <taxon>Spermatophyta</taxon>
        <taxon>Magnoliopsida</taxon>
        <taxon>eudicotyledons</taxon>
        <taxon>Gunneridae</taxon>
        <taxon>Pentapetalae</taxon>
        <taxon>rosids</taxon>
        <taxon>malvids</taxon>
        <taxon>Myrtales</taxon>
        <taxon>Lythraceae</taxon>
        <taxon>Punica</taxon>
    </lineage>
</organism>